<dbReference type="EC" id="3.4.23.36" evidence="9"/>
<evidence type="ECO:0000256" key="1">
    <source>
        <dbReference type="ARBA" id="ARBA00006139"/>
    </source>
</evidence>
<dbReference type="Proteomes" id="UP000247523">
    <property type="component" value="Unassembled WGS sequence"/>
</dbReference>
<evidence type="ECO:0000256" key="11">
    <source>
        <dbReference type="RuleBase" id="RU004181"/>
    </source>
</evidence>
<comment type="subcellular location">
    <subcellularLocation>
        <location evidence="9">Cell membrane</location>
        <topology evidence="9">Multi-pass membrane protein</topology>
    </subcellularLocation>
</comment>
<dbReference type="RefSeq" id="WP_094380005.1">
    <property type="nucleotide sequence ID" value="NZ_NOKA02000002.1"/>
</dbReference>
<feature type="active site" evidence="9">
    <location>
        <position position="127"/>
    </location>
</feature>
<evidence type="ECO:0000256" key="7">
    <source>
        <dbReference type="ARBA" id="ARBA00022989"/>
    </source>
</evidence>
<dbReference type="PROSITE" id="PS00855">
    <property type="entry name" value="SPASE_II"/>
    <property type="match status" value="1"/>
</dbReference>
<reference evidence="12 15" key="2">
    <citation type="submission" date="2018-05" db="EMBL/GenBank/DDBJ databases">
        <title>Genomic Encyclopedia of Type Strains, Phase IV (KMG-IV): sequencing the most valuable type-strain genomes for metagenomic binning, comparative biology and taxonomic classification.</title>
        <authorList>
            <person name="Goeker M."/>
        </authorList>
    </citation>
    <scope>NUCLEOTIDE SEQUENCE [LARGE SCALE GENOMIC DNA]</scope>
    <source>
        <strain evidence="12 15">DSM 28816</strain>
    </source>
</reference>
<keyword evidence="5 9" id="KW-0064">Aspartyl protease</keyword>
<comment type="function">
    <text evidence="9 10">This protein specifically catalyzes the removal of signal peptides from prolipoproteins.</text>
</comment>
<evidence type="ECO:0000256" key="8">
    <source>
        <dbReference type="ARBA" id="ARBA00023136"/>
    </source>
</evidence>
<dbReference type="NCBIfam" id="TIGR00077">
    <property type="entry name" value="lspA"/>
    <property type="match status" value="1"/>
</dbReference>
<evidence type="ECO:0000256" key="4">
    <source>
        <dbReference type="ARBA" id="ARBA00022692"/>
    </source>
</evidence>
<dbReference type="PANTHER" id="PTHR33695:SF1">
    <property type="entry name" value="LIPOPROTEIN SIGNAL PEPTIDASE"/>
    <property type="match status" value="1"/>
</dbReference>
<evidence type="ECO:0000256" key="3">
    <source>
        <dbReference type="ARBA" id="ARBA00022670"/>
    </source>
</evidence>
<evidence type="ECO:0000313" key="12">
    <source>
        <dbReference type="EMBL" id="PXV95545.1"/>
    </source>
</evidence>
<feature type="transmembrane region" description="Helical" evidence="9">
    <location>
        <begin position="137"/>
        <end position="161"/>
    </location>
</feature>
<reference evidence="13" key="3">
    <citation type="submission" date="2018-07" db="EMBL/GenBank/DDBJ databases">
        <authorList>
            <person name="Quirk P.G."/>
            <person name="Krulwich T.A."/>
        </authorList>
    </citation>
    <scope>NUCLEOTIDE SEQUENCE</scope>
    <source>
        <strain evidence="13">CCRI-19302</strain>
    </source>
</reference>
<dbReference type="UniPathway" id="UPA00665"/>
<dbReference type="PANTHER" id="PTHR33695">
    <property type="entry name" value="LIPOPROTEIN SIGNAL PEPTIDASE"/>
    <property type="match status" value="1"/>
</dbReference>
<dbReference type="PRINTS" id="PR00781">
    <property type="entry name" value="LIPOSIGPTASE"/>
</dbReference>
<evidence type="ECO:0000256" key="10">
    <source>
        <dbReference type="RuleBase" id="RU000594"/>
    </source>
</evidence>
<name>A0A255I0P0_9FIRM</name>
<feature type="transmembrane region" description="Helical" evidence="9">
    <location>
        <begin position="72"/>
        <end position="90"/>
    </location>
</feature>
<gene>
    <name evidence="9 13" type="primary">lspA</name>
    <name evidence="12" type="ORF">C8E03_101174</name>
    <name evidence="13" type="ORF">CG710_002695</name>
</gene>
<protein>
    <recommendedName>
        <fullName evidence="9">Lipoprotein signal peptidase</fullName>
        <ecNumber evidence="9">3.4.23.36</ecNumber>
    </recommendedName>
    <alternativeName>
        <fullName evidence="9">Prolipoprotein signal peptidase</fullName>
    </alternativeName>
    <alternativeName>
        <fullName evidence="9">Signal peptidase II</fullName>
        <shortName evidence="9">SPase II</shortName>
    </alternativeName>
</protein>
<evidence type="ECO:0000256" key="6">
    <source>
        <dbReference type="ARBA" id="ARBA00022801"/>
    </source>
</evidence>
<organism evidence="13 14">
    <name type="scientific">Lachnotalea glycerini</name>
    <dbReference type="NCBI Taxonomy" id="1763509"/>
    <lineage>
        <taxon>Bacteria</taxon>
        <taxon>Bacillati</taxon>
        <taxon>Bacillota</taxon>
        <taxon>Clostridia</taxon>
        <taxon>Lachnospirales</taxon>
        <taxon>Lachnospiraceae</taxon>
        <taxon>Lachnotalea</taxon>
    </lineage>
</organism>
<evidence type="ECO:0000313" key="14">
    <source>
        <dbReference type="Proteomes" id="UP000216411"/>
    </source>
</evidence>
<keyword evidence="14" id="KW-1185">Reference proteome</keyword>
<sequence length="184" mass="21069">MNNLIKSKQRVIYNVVGLASLILLIVLDQWTKVLAVNKLMDKEPFIIMNEVFQLRYLENRGAAFGILQNQKGFFLIAGIIILALIAYVYNKMPVDKKYILLRILAILMAAGAIGNMIDRIINNYVVDFLYFELINFPIFNVADCYVTIAATLLIISILFIYKEEDFKFIERKSAKTSGEKDDSK</sequence>
<comment type="pathway">
    <text evidence="9">Protein modification; lipoprotein biosynthesis (signal peptide cleavage).</text>
</comment>
<feature type="transmembrane region" description="Helical" evidence="9">
    <location>
        <begin position="99"/>
        <end position="117"/>
    </location>
</feature>
<dbReference type="GO" id="GO:0006508">
    <property type="term" value="P:proteolysis"/>
    <property type="evidence" value="ECO:0007669"/>
    <property type="project" value="UniProtKB-KW"/>
</dbReference>
<evidence type="ECO:0000256" key="9">
    <source>
        <dbReference type="HAMAP-Rule" id="MF_00161"/>
    </source>
</evidence>
<dbReference type="HAMAP" id="MF_00161">
    <property type="entry name" value="LspA"/>
    <property type="match status" value="1"/>
</dbReference>
<dbReference type="AlphaFoldDB" id="A0A255I0P0"/>
<dbReference type="Pfam" id="PF01252">
    <property type="entry name" value="Peptidase_A8"/>
    <property type="match status" value="1"/>
</dbReference>
<keyword evidence="2 9" id="KW-1003">Cell membrane</keyword>
<evidence type="ECO:0000256" key="2">
    <source>
        <dbReference type="ARBA" id="ARBA00022475"/>
    </source>
</evidence>
<dbReference type="OrthoDB" id="9810259at2"/>
<feature type="transmembrane region" description="Helical" evidence="9">
    <location>
        <begin position="12"/>
        <end position="30"/>
    </location>
</feature>
<dbReference type="InterPro" id="IPR001872">
    <property type="entry name" value="Peptidase_A8"/>
</dbReference>
<keyword evidence="8 9" id="KW-0472">Membrane</keyword>
<dbReference type="GO" id="GO:0004190">
    <property type="term" value="F:aspartic-type endopeptidase activity"/>
    <property type="evidence" value="ECO:0007669"/>
    <property type="project" value="UniProtKB-UniRule"/>
</dbReference>
<keyword evidence="6 9" id="KW-0378">Hydrolase</keyword>
<proteinExistence type="inferred from homology"/>
<dbReference type="Proteomes" id="UP000216411">
    <property type="component" value="Unassembled WGS sequence"/>
</dbReference>
<dbReference type="GO" id="GO:0005886">
    <property type="term" value="C:plasma membrane"/>
    <property type="evidence" value="ECO:0007669"/>
    <property type="project" value="UniProtKB-SubCell"/>
</dbReference>
<evidence type="ECO:0000313" key="13">
    <source>
        <dbReference type="EMBL" id="RDY32861.1"/>
    </source>
</evidence>
<dbReference type="EMBL" id="QICS01000001">
    <property type="protein sequence ID" value="PXV95545.1"/>
    <property type="molecule type" value="Genomic_DNA"/>
</dbReference>
<keyword evidence="7 9" id="KW-1133">Transmembrane helix</keyword>
<evidence type="ECO:0000313" key="15">
    <source>
        <dbReference type="Proteomes" id="UP000247523"/>
    </source>
</evidence>
<accession>A0A255I0P0</accession>
<comment type="similarity">
    <text evidence="1 9 11">Belongs to the peptidase A8 family.</text>
</comment>
<keyword evidence="4 9" id="KW-0812">Transmembrane</keyword>
<dbReference type="EMBL" id="NOKA02000002">
    <property type="protein sequence ID" value="RDY32861.1"/>
    <property type="molecule type" value="Genomic_DNA"/>
</dbReference>
<feature type="active site" evidence="9">
    <location>
        <position position="143"/>
    </location>
</feature>
<comment type="catalytic activity">
    <reaction evidence="9 10">
        <text>Release of signal peptides from bacterial membrane prolipoproteins. Hydrolyzes -Xaa-Yaa-Zaa-|-(S,diacylglyceryl)Cys-, in which Xaa is hydrophobic (preferably Leu), and Yaa (Ala or Ser) and Zaa (Gly or Ala) have small, neutral side chains.</text>
        <dbReference type="EC" id="3.4.23.36"/>
    </reaction>
</comment>
<comment type="caution">
    <text evidence="13">The sequence shown here is derived from an EMBL/GenBank/DDBJ whole genome shotgun (WGS) entry which is preliminary data.</text>
</comment>
<reference evidence="13 14" key="1">
    <citation type="journal article" date="2017" name="Genome Announc.">
        <title>Draft Genome Sequence of a Sporulating and Motile Strain of Lachnotalea glycerini Isolated from Water in Quebec City, Canada.</title>
        <authorList>
            <person name="Maheux A.F."/>
            <person name="Boudreau D.K."/>
            <person name="Berube E."/>
            <person name="Boissinot M."/>
            <person name="Raymond F."/>
            <person name="Brodeur S."/>
            <person name="Corbeil J."/>
            <person name="Isabel S."/>
            <person name="Omar R.F."/>
            <person name="Bergeron M.G."/>
        </authorList>
    </citation>
    <scope>NUCLEOTIDE SEQUENCE [LARGE SCALE GENOMIC DNA]</scope>
    <source>
        <strain evidence="13 14">CCRI-19302</strain>
    </source>
</reference>
<keyword evidence="3 9" id="KW-0645">Protease</keyword>
<evidence type="ECO:0000256" key="5">
    <source>
        <dbReference type="ARBA" id="ARBA00022750"/>
    </source>
</evidence>